<dbReference type="RefSeq" id="WP_177208007.1">
    <property type="nucleotide sequence ID" value="NZ_FOLO01000012.1"/>
</dbReference>
<dbReference type="AlphaFoldDB" id="A0A1I1KD52"/>
<sequence length="45" mass="4972">MKFKLNKKKIKNLSQDKKSLPEAMTPMVGGGASSPELCCTFDIQK</sequence>
<keyword evidence="2" id="KW-1185">Reference proteome</keyword>
<evidence type="ECO:0000313" key="1">
    <source>
        <dbReference type="EMBL" id="SFC58202.1"/>
    </source>
</evidence>
<evidence type="ECO:0000313" key="2">
    <source>
        <dbReference type="Proteomes" id="UP000198862"/>
    </source>
</evidence>
<gene>
    <name evidence="1" type="ORF">SAMN02745724_02023</name>
</gene>
<dbReference type="EMBL" id="FOLO01000012">
    <property type="protein sequence ID" value="SFC58202.1"/>
    <property type="molecule type" value="Genomic_DNA"/>
</dbReference>
<protein>
    <submittedName>
        <fullName evidence="1">Uncharacterized protein</fullName>
    </submittedName>
</protein>
<proteinExistence type="predicted"/>
<organism evidence="1 2">
    <name type="scientific">Pseudoalteromonas denitrificans DSM 6059</name>
    <dbReference type="NCBI Taxonomy" id="1123010"/>
    <lineage>
        <taxon>Bacteria</taxon>
        <taxon>Pseudomonadati</taxon>
        <taxon>Pseudomonadota</taxon>
        <taxon>Gammaproteobacteria</taxon>
        <taxon>Alteromonadales</taxon>
        <taxon>Pseudoalteromonadaceae</taxon>
        <taxon>Pseudoalteromonas</taxon>
    </lineage>
</organism>
<name>A0A1I1KD52_9GAMM</name>
<reference evidence="1 2" key="1">
    <citation type="submission" date="2016-10" db="EMBL/GenBank/DDBJ databases">
        <authorList>
            <person name="de Groot N.N."/>
        </authorList>
    </citation>
    <scope>NUCLEOTIDE SEQUENCE [LARGE SCALE GENOMIC DNA]</scope>
    <source>
        <strain evidence="1 2">DSM 6059</strain>
    </source>
</reference>
<accession>A0A1I1KD52</accession>
<dbReference type="Proteomes" id="UP000198862">
    <property type="component" value="Unassembled WGS sequence"/>
</dbReference>